<keyword evidence="6 13" id="KW-0812">Transmembrane</keyword>
<comment type="similarity">
    <text evidence="3">Belongs to the cytochrome c oxidase bacterial subunit CtaF family.</text>
</comment>
<comment type="subcellular location">
    <subcellularLocation>
        <location evidence="2">Cell membrane</location>
        <topology evidence="2">Multi-pass membrane protein</topology>
    </subcellularLocation>
</comment>
<dbReference type="Proteomes" id="UP000464507">
    <property type="component" value="Chromosome"/>
</dbReference>
<evidence type="ECO:0000313" key="15">
    <source>
        <dbReference type="Proteomes" id="UP000464507"/>
    </source>
</evidence>
<dbReference type="EC" id="7.1.1.9" evidence="4"/>
<dbReference type="InterPro" id="IPR021050">
    <property type="entry name" value="Cyt_c_oxidase_su4_actinobac"/>
</dbReference>
<evidence type="ECO:0000256" key="9">
    <source>
        <dbReference type="ARBA" id="ARBA00023136"/>
    </source>
</evidence>
<feature type="transmembrane region" description="Helical" evidence="13">
    <location>
        <begin position="7"/>
        <end position="28"/>
    </location>
</feature>
<sequence length="137" mass="14943">MKSMKTVLYVVGVCFLVVDAAYLIWSLADDNFELVGLLTIGLSGVMCVMLAFYFGQVLRGDGANLAEDRLDAGIDDGDPEAGFFSPWSWWPVLLGGAISAVVLGLAISPWIAMFSLPLLVITIVGWQFEYFRGNFAH</sequence>
<evidence type="ECO:0000256" key="4">
    <source>
        <dbReference type="ARBA" id="ARBA00012949"/>
    </source>
</evidence>
<dbReference type="EMBL" id="CP017146">
    <property type="protein sequence ID" value="QHO68924.1"/>
    <property type="molecule type" value="Genomic_DNA"/>
</dbReference>
<comment type="function">
    <text evidence="1">Part of cytochrome c oxidase, its function is unknown.</text>
</comment>
<name>A0A7L5AHR0_9MICO</name>
<evidence type="ECO:0000256" key="10">
    <source>
        <dbReference type="ARBA" id="ARBA00031366"/>
    </source>
</evidence>
<evidence type="ECO:0000256" key="1">
    <source>
        <dbReference type="ARBA" id="ARBA00002536"/>
    </source>
</evidence>
<keyword evidence="9 13" id="KW-0472">Membrane</keyword>
<evidence type="ECO:0000256" key="2">
    <source>
        <dbReference type="ARBA" id="ARBA00004651"/>
    </source>
</evidence>
<evidence type="ECO:0000256" key="11">
    <source>
        <dbReference type="ARBA" id="ARBA00031401"/>
    </source>
</evidence>
<evidence type="ECO:0000256" key="12">
    <source>
        <dbReference type="ARBA" id="ARBA00047816"/>
    </source>
</evidence>
<comment type="catalytic activity">
    <reaction evidence="12">
        <text>4 Fe(II)-[cytochrome c] + O2 + 8 H(+)(in) = 4 Fe(III)-[cytochrome c] + 2 H2O + 4 H(+)(out)</text>
        <dbReference type="Rhea" id="RHEA:11436"/>
        <dbReference type="Rhea" id="RHEA-COMP:10350"/>
        <dbReference type="Rhea" id="RHEA-COMP:14399"/>
        <dbReference type="ChEBI" id="CHEBI:15377"/>
        <dbReference type="ChEBI" id="CHEBI:15378"/>
        <dbReference type="ChEBI" id="CHEBI:15379"/>
        <dbReference type="ChEBI" id="CHEBI:29033"/>
        <dbReference type="ChEBI" id="CHEBI:29034"/>
        <dbReference type="EC" id="7.1.1.9"/>
    </reaction>
</comment>
<dbReference type="GO" id="GO:0005886">
    <property type="term" value="C:plasma membrane"/>
    <property type="evidence" value="ECO:0007669"/>
    <property type="project" value="UniProtKB-SubCell"/>
</dbReference>
<keyword evidence="7" id="KW-1278">Translocase</keyword>
<keyword evidence="15" id="KW-1185">Reference proteome</keyword>
<evidence type="ECO:0000256" key="7">
    <source>
        <dbReference type="ARBA" id="ARBA00022967"/>
    </source>
</evidence>
<feature type="transmembrane region" description="Helical" evidence="13">
    <location>
        <begin position="113"/>
        <end position="131"/>
    </location>
</feature>
<evidence type="ECO:0000256" key="8">
    <source>
        <dbReference type="ARBA" id="ARBA00022989"/>
    </source>
</evidence>
<evidence type="ECO:0000256" key="6">
    <source>
        <dbReference type="ARBA" id="ARBA00022692"/>
    </source>
</evidence>
<evidence type="ECO:0000256" key="3">
    <source>
        <dbReference type="ARBA" id="ARBA00006870"/>
    </source>
</evidence>
<dbReference type="GO" id="GO:0004129">
    <property type="term" value="F:cytochrome-c oxidase activity"/>
    <property type="evidence" value="ECO:0007669"/>
    <property type="project" value="UniProtKB-EC"/>
</dbReference>
<dbReference type="Pfam" id="PF12270">
    <property type="entry name" value="Cyt_c_ox_IV"/>
    <property type="match status" value="1"/>
</dbReference>
<proteinExistence type="inferred from homology"/>
<dbReference type="GO" id="GO:0022900">
    <property type="term" value="P:electron transport chain"/>
    <property type="evidence" value="ECO:0007669"/>
    <property type="project" value="InterPro"/>
</dbReference>
<feature type="transmembrane region" description="Helical" evidence="13">
    <location>
        <begin position="34"/>
        <end position="54"/>
    </location>
</feature>
<organism evidence="14 15">
    <name type="scientific">Marisediminicola antarctica</name>
    <dbReference type="NCBI Taxonomy" id="674079"/>
    <lineage>
        <taxon>Bacteria</taxon>
        <taxon>Bacillati</taxon>
        <taxon>Actinomycetota</taxon>
        <taxon>Actinomycetes</taxon>
        <taxon>Micrococcales</taxon>
        <taxon>Microbacteriaceae</taxon>
        <taxon>Marisediminicola</taxon>
    </lineage>
</organism>
<reference evidence="14 15" key="1">
    <citation type="submission" date="2016-09" db="EMBL/GenBank/DDBJ databases">
        <title>Complete genome sequence of microbes from the polar regions.</title>
        <authorList>
            <person name="Liao L."/>
            <person name="Chen B."/>
        </authorList>
    </citation>
    <scope>NUCLEOTIDE SEQUENCE [LARGE SCALE GENOMIC DNA]</scope>
    <source>
        <strain evidence="14 15">ZS314</strain>
    </source>
</reference>
<evidence type="ECO:0000313" key="14">
    <source>
        <dbReference type="EMBL" id="QHO68924.1"/>
    </source>
</evidence>
<keyword evidence="8 13" id="KW-1133">Transmembrane helix</keyword>
<dbReference type="AlphaFoldDB" id="A0A7L5AHR0"/>
<evidence type="ECO:0000256" key="13">
    <source>
        <dbReference type="SAM" id="Phobius"/>
    </source>
</evidence>
<protein>
    <recommendedName>
        <fullName evidence="4">cytochrome-c oxidase</fullName>
        <ecNumber evidence="4">7.1.1.9</ecNumber>
    </recommendedName>
    <alternativeName>
        <fullName evidence="11">Cytochrome aa3 subunit 4</fullName>
    </alternativeName>
    <alternativeName>
        <fullName evidence="10">Cytochrome c oxidase polypeptide IV</fullName>
    </alternativeName>
</protein>
<accession>A0A7L5AHR0</accession>
<gene>
    <name evidence="14" type="ORF">BHD05_04000</name>
</gene>
<dbReference type="KEGG" id="mant:BHD05_04000"/>
<keyword evidence="5" id="KW-1003">Cell membrane</keyword>
<evidence type="ECO:0000256" key="5">
    <source>
        <dbReference type="ARBA" id="ARBA00022475"/>
    </source>
</evidence>